<dbReference type="EMBL" id="FNUC01000003">
    <property type="protein sequence ID" value="SEE87359.1"/>
    <property type="molecule type" value="Genomic_DNA"/>
</dbReference>
<dbReference type="PANTHER" id="PTHR43297:SF2">
    <property type="entry name" value="DIPEPTIDE TRANSPORT ATP-BINDING PROTEIN DPPD"/>
    <property type="match status" value="1"/>
</dbReference>
<dbReference type="InterPro" id="IPR003593">
    <property type="entry name" value="AAA+_ATPase"/>
</dbReference>
<keyword evidence="6 9" id="KW-0067">ATP-binding</keyword>
<dbReference type="RefSeq" id="WP_069111823.1">
    <property type="nucleotide sequence ID" value="NZ_FNUC01000003.1"/>
</dbReference>
<keyword evidence="4" id="KW-1003">Cell membrane</keyword>
<comment type="similarity">
    <text evidence="2">Belongs to the ABC transporter superfamily.</text>
</comment>
<comment type="subcellular location">
    <subcellularLocation>
        <location evidence="1">Cell membrane</location>
        <topology evidence="1">Peripheral membrane protein</topology>
    </subcellularLocation>
</comment>
<evidence type="ECO:0000256" key="3">
    <source>
        <dbReference type="ARBA" id="ARBA00022448"/>
    </source>
</evidence>
<dbReference type="CDD" id="cd03257">
    <property type="entry name" value="ABC_NikE_OppD_transporters"/>
    <property type="match status" value="1"/>
</dbReference>
<accession>A0A1H5MD08</accession>
<feature type="domain" description="ABC transporter" evidence="8">
    <location>
        <begin position="7"/>
        <end position="258"/>
    </location>
</feature>
<dbReference type="Pfam" id="PF08352">
    <property type="entry name" value="oligo_HPY"/>
    <property type="match status" value="1"/>
</dbReference>
<evidence type="ECO:0000256" key="4">
    <source>
        <dbReference type="ARBA" id="ARBA00022475"/>
    </source>
</evidence>
<reference evidence="10" key="1">
    <citation type="submission" date="2016-10" db="EMBL/GenBank/DDBJ databases">
        <authorList>
            <person name="Varghese N."/>
            <person name="Submissions S."/>
        </authorList>
    </citation>
    <scope>NUCLEOTIDE SEQUENCE [LARGE SCALE GENOMIC DNA]</scope>
    <source>
        <strain evidence="10">DSM 45237</strain>
    </source>
</reference>
<gene>
    <name evidence="9" type="ORF">SAMN04488561_3097</name>
</gene>
<dbReference type="OrthoDB" id="8481147at2"/>
<dbReference type="GO" id="GO:0015833">
    <property type="term" value="P:peptide transport"/>
    <property type="evidence" value="ECO:0007669"/>
    <property type="project" value="InterPro"/>
</dbReference>
<dbReference type="SUPFAM" id="SSF52540">
    <property type="entry name" value="P-loop containing nucleoside triphosphate hydrolases"/>
    <property type="match status" value="1"/>
</dbReference>
<evidence type="ECO:0000313" key="10">
    <source>
        <dbReference type="Proteomes" id="UP000181980"/>
    </source>
</evidence>
<keyword evidence="3" id="KW-0813">Transport</keyword>
<dbReference type="AlphaFoldDB" id="A0A1H5MD08"/>
<evidence type="ECO:0000256" key="7">
    <source>
        <dbReference type="ARBA" id="ARBA00023136"/>
    </source>
</evidence>
<proteinExistence type="inferred from homology"/>
<sequence>MTGQPLLSVRDLAVEFGHGPATSRPVDGVGFEVGEREIVGIVGESGCGKSLTLLALLGLLPSGGRVVNGSITFGGKDLRGADPSVLRSLRGRQVALIPSDAGAALNPVARVGKQLRLSLRTHHPELNAQQRRGRALDALRRARLARPEQALAAYPHELSGGMQQRSAIALGLQNEPQLLLADEPTTALDVSIQAEILRLLVQLRDELGTAIVFVTHDISTVREICDRVVVMYAGQVVEQGGADEVLTSPRHPYTAALLGSVPPLGGVPPEQLETVSGMPPDPAAWPGGCRFQARCRRFTELGEPDACTSTWPGSADGLTVHAACHFPLDDSPLGHSPVEGARR</sequence>
<evidence type="ECO:0000259" key="8">
    <source>
        <dbReference type="PROSITE" id="PS50893"/>
    </source>
</evidence>
<evidence type="ECO:0000313" key="9">
    <source>
        <dbReference type="EMBL" id="SEE87359.1"/>
    </source>
</evidence>
<dbReference type="PROSITE" id="PS50893">
    <property type="entry name" value="ABC_TRANSPORTER_2"/>
    <property type="match status" value="1"/>
</dbReference>
<dbReference type="FunFam" id="3.40.50.300:FF:000016">
    <property type="entry name" value="Oligopeptide ABC transporter ATP-binding component"/>
    <property type="match status" value="1"/>
</dbReference>
<dbReference type="GO" id="GO:0016887">
    <property type="term" value="F:ATP hydrolysis activity"/>
    <property type="evidence" value="ECO:0007669"/>
    <property type="project" value="InterPro"/>
</dbReference>
<evidence type="ECO:0000256" key="5">
    <source>
        <dbReference type="ARBA" id="ARBA00022741"/>
    </source>
</evidence>
<dbReference type="SMART" id="SM00382">
    <property type="entry name" value="AAA"/>
    <property type="match status" value="1"/>
</dbReference>
<keyword evidence="5" id="KW-0547">Nucleotide-binding</keyword>
<dbReference type="InterPro" id="IPR050388">
    <property type="entry name" value="ABC_Ni/Peptide_Import"/>
</dbReference>
<dbReference type="Gene3D" id="3.40.50.300">
    <property type="entry name" value="P-loop containing nucleotide triphosphate hydrolases"/>
    <property type="match status" value="1"/>
</dbReference>
<protein>
    <submittedName>
        <fullName evidence="9">Peptide/nickel transport system ATP-binding protein</fullName>
    </submittedName>
</protein>
<organism evidence="9 10">
    <name type="scientific">Jiangella alba</name>
    <dbReference type="NCBI Taxonomy" id="561176"/>
    <lineage>
        <taxon>Bacteria</taxon>
        <taxon>Bacillati</taxon>
        <taxon>Actinomycetota</taxon>
        <taxon>Actinomycetes</taxon>
        <taxon>Jiangellales</taxon>
        <taxon>Jiangellaceae</taxon>
        <taxon>Jiangella</taxon>
    </lineage>
</organism>
<name>A0A1H5MD08_9ACTN</name>
<evidence type="ECO:0000256" key="1">
    <source>
        <dbReference type="ARBA" id="ARBA00004202"/>
    </source>
</evidence>
<dbReference type="InterPro" id="IPR027417">
    <property type="entry name" value="P-loop_NTPase"/>
</dbReference>
<dbReference type="InterPro" id="IPR003439">
    <property type="entry name" value="ABC_transporter-like_ATP-bd"/>
</dbReference>
<evidence type="ECO:0000256" key="6">
    <source>
        <dbReference type="ARBA" id="ARBA00022840"/>
    </source>
</evidence>
<dbReference type="InterPro" id="IPR013563">
    <property type="entry name" value="Oligopep_ABC_C"/>
</dbReference>
<dbReference type="STRING" id="561176.SAMN04488561_3097"/>
<dbReference type="PANTHER" id="PTHR43297">
    <property type="entry name" value="OLIGOPEPTIDE TRANSPORT ATP-BINDING PROTEIN APPD"/>
    <property type="match status" value="1"/>
</dbReference>
<dbReference type="GO" id="GO:0005524">
    <property type="term" value="F:ATP binding"/>
    <property type="evidence" value="ECO:0007669"/>
    <property type="project" value="UniProtKB-KW"/>
</dbReference>
<evidence type="ECO:0000256" key="2">
    <source>
        <dbReference type="ARBA" id="ARBA00005417"/>
    </source>
</evidence>
<keyword evidence="10" id="KW-1185">Reference proteome</keyword>
<dbReference type="Proteomes" id="UP000181980">
    <property type="component" value="Unassembled WGS sequence"/>
</dbReference>
<dbReference type="NCBIfam" id="TIGR01727">
    <property type="entry name" value="oligo_HPY"/>
    <property type="match status" value="1"/>
</dbReference>
<dbReference type="GO" id="GO:0005886">
    <property type="term" value="C:plasma membrane"/>
    <property type="evidence" value="ECO:0007669"/>
    <property type="project" value="UniProtKB-SubCell"/>
</dbReference>
<keyword evidence="7" id="KW-0472">Membrane</keyword>
<dbReference type="Pfam" id="PF00005">
    <property type="entry name" value="ABC_tran"/>
    <property type="match status" value="1"/>
</dbReference>